<proteinExistence type="predicted"/>
<dbReference type="HOGENOM" id="CLU_3252428_0_0_7"/>
<organism evidence="1 2">
    <name type="scientific">Helicobacter cetorum (strain ATCC BAA-540 / CCUG 52418 / MIT 99-5656)</name>
    <dbReference type="NCBI Taxonomy" id="1163745"/>
    <lineage>
        <taxon>Bacteria</taxon>
        <taxon>Pseudomonadati</taxon>
        <taxon>Campylobacterota</taxon>
        <taxon>Epsilonproteobacteria</taxon>
        <taxon>Campylobacterales</taxon>
        <taxon>Helicobacteraceae</taxon>
        <taxon>Helicobacter</taxon>
    </lineage>
</organism>
<dbReference type="RefSeq" id="WP_014660092.1">
    <property type="nucleotide sequence ID" value="NC_017735.1"/>
</dbReference>
<dbReference type="KEGG" id="hcm:HCD_08215"/>
<reference evidence="1 2" key="1">
    <citation type="journal article" date="2013" name="PLoS ONE">
        <title>Sequence Divergence and Conservation in Genomes ofHelicobacter cetorum Strains from a Dolphin and a Whale.</title>
        <authorList>
            <person name="Kersulyte D."/>
            <person name="Rossi M."/>
            <person name="Berg D.E."/>
        </authorList>
    </citation>
    <scope>NUCLEOTIDE SEQUENCE [LARGE SCALE GENOMIC DNA]</scope>
    <source>
        <strain evidence="1 2">MIT 99-5656</strain>
    </source>
</reference>
<evidence type="ECO:0000313" key="1">
    <source>
        <dbReference type="EMBL" id="AFI06627.1"/>
    </source>
</evidence>
<protein>
    <recommendedName>
        <fullName evidence="3">CRISPR-associated protein Cas6 C-terminal domain-containing protein</fullName>
    </recommendedName>
</protein>
<dbReference type="PATRIC" id="fig|1163745.3.peg.1743"/>
<gene>
    <name evidence="1" type="ordered locus">HCD_08215</name>
</gene>
<evidence type="ECO:0000313" key="2">
    <source>
        <dbReference type="Proteomes" id="UP000005013"/>
    </source>
</evidence>
<evidence type="ECO:0008006" key="3">
    <source>
        <dbReference type="Google" id="ProtNLM"/>
    </source>
</evidence>
<keyword evidence="2" id="KW-1185">Reference proteome</keyword>
<dbReference type="Proteomes" id="UP000005013">
    <property type="component" value="Chromosome"/>
</dbReference>
<name>I0EUK8_HELCM</name>
<accession>I0EUK8</accession>
<sequence>MGSVKIKGLNKESFEVLKLGELIGVGKSCVFGLGKIEVKGLE</sequence>
<dbReference type="AlphaFoldDB" id="I0EUK8"/>
<dbReference type="EMBL" id="CP003481">
    <property type="protein sequence ID" value="AFI06627.1"/>
    <property type="molecule type" value="Genomic_DNA"/>
</dbReference>